<evidence type="ECO:0000259" key="1">
    <source>
        <dbReference type="PROSITE" id="PS51186"/>
    </source>
</evidence>
<evidence type="ECO:0000313" key="3">
    <source>
        <dbReference type="Proteomes" id="UP000664203"/>
    </source>
</evidence>
<dbReference type="Pfam" id="PF00583">
    <property type="entry name" value="Acetyltransf_1"/>
    <property type="match status" value="1"/>
</dbReference>
<feature type="domain" description="N-acetyltransferase" evidence="1">
    <location>
        <begin position="47"/>
        <end position="200"/>
    </location>
</feature>
<dbReference type="Gene3D" id="3.40.630.30">
    <property type="match status" value="1"/>
</dbReference>
<name>A0A8H3I590_9LECA</name>
<sequence>MMNFSKPPPPTSITLATLPSTATIRRCLYRDLDRILPIYNHYITHTIVSLDLDPKPLVYMQRLYNDTLDQDLPFLVVTRNDNHDPAQNREDDIVGYAYAHYYRRLPAFGGTVEILIYLDPDATGQGIGEKLLKVLVEMLRAVTPGTDRDHGVRTVLAIVPEDGEGDANLRQVLSKFFLKGGFEDRGLLKGVAWKMGKWIDTRSFQLSLDDEPKNEEKAMQKRAPKRRWWSSLFRRR</sequence>
<dbReference type="InterPro" id="IPR000182">
    <property type="entry name" value="GNAT_dom"/>
</dbReference>
<dbReference type="PROSITE" id="PS51186">
    <property type="entry name" value="GNAT"/>
    <property type="match status" value="1"/>
</dbReference>
<protein>
    <recommendedName>
        <fullName evidence="1">N-acetyltransferase domain-containing protein</fullName>
    </recommendedName>
</protein>
<dbReference type="OrthoDB" id="2129362at2759"/>
<dbReference type="Proteomes" id="UP000664203">
    <property type="component" value="Unassembled WGS sequence"/>
</dbReference>
<dbReference type="CDD" id="cd04301">
    <property type="entry name" value="NAT_SF"/>
    <property type="match status" value="1"/>
</dbReference>
<proteinExistence type="predicted"/>
<organism evidence="2 3">
    <name type="scientific">Alectoria fallacina</name>
    <dbReference type="NCBI Taxonomy" id="1903189"/>
    <lineage>
        <taxon>Eukaryota</taxon>
        <taxon>Fungi</taxon>
        <taxon>Dikarya</taxon>
        <taxon>Ascomycota</taxon>
        <taxon>Pezizomycotina</taxon>
        <taxon>Lecanoromycetes</taxon>
        <taxon>OSLEUM clade</taxon>
        <taxon>Lecanoromycetidae</taxon>
        <taxon>Lecanorales</taxon>
        <taxon>Lecanorineae</taxon>
        <taxon>Parmeliaceae</taxon>
        <taxon>Alectoria</taxon>
    </lineage>
</organism>
<dbReference type="InterPro" id="IPR016181">
    <property type="entry name" value="Acyl_CoA_acyltransferase"/>
</dbReference>
<evidence type="ECO:0000313" key="2">
    <source>
        <dbReference type="EMBL" id="CAF9903815.1"/>
    </source>
</evidence>
<dbReference type="AlphaFoldDB" id="A0A8H3I590"/>
<keyword evidence="3" id="KW-1185">Reference proteome</keyword>
<gene>
    <name evidence="2" type="ORF">ALECFALPRED_002992</name>
</gene>
<comment type="caution">
    <text evidence="2">The sequence shown here is derived from an EMBL/GenBank/DDBJ whole genome shotgun (WGS) entry which is preliminary data.</text>
</comment>
<dbReference type="EMBL" id="CAJPDR010000002">
    <property type="protein sequence ID" value="CAF9903815.1"/>
    <property type="molecule type" value="Genomic_DNA"/>
</dbReference>
<reference evidence="2" key="1">
    <citation type="submission" date="2021-03" db="EMBL/GenBank/DDBJ databases">
        <authorList>
            <person name="Tagirdzhanova G."/>
        </authorList>
    </citation>
    <scope>NUCLEOTIDE SEQUENCE</scope>
</reference>
<accession>A0A8H3I590</accession>
<dbReference type="GO" id="GO:0016747">
    <property type="term" value="F:acyltransferase activity, transferring groups other than amino-acyl groups"/>
    <property type="evidence" value="ECO:0007669"/>
    <property type="project" value="InterPro"/>
</dbReference>
<dbReference type="SUPFAM" id="SSF55729">
    <property type="entry name" value="Acyl-CoA N-acyltransferases (Nat)"/>
    <property type="match status" value="1"/>
</dbReference>